<dbReference type="Proteomes" id="UP000053820">
    <property type="component" value="Unassembled WGS sequence"/>
</dbReference>
<dbReference type="HOGENOM" id="CLU_049840_2_0_1"/>
<proteinExistence type="predicted"/>
<dbReference type="Gene3D" id="3.60.10.10">
    <property type="entry name" value="Endonuclease/exonuclease/phosphatase"/>
    <property type="match status" value="1"/>
</dbReference>
<dbReference type="OrthoDB" id="3264871at2759"/>
<feature type="non-terminal residue" evidence="1">
    <location>
        <position position="256"/>
    </location>
</feature>
<accession>A0A0C9V4J2</accession>
<name>A0A0C9V4J2_9AGAM</name>
<dbReference type="EMBL" id="KN839872">
    <property type="protein sequence ID" value="KIJ60424.1"/>
    <property type="molecule type" value="Genomic_DNA"/>
</dbReference>
<dbReference type="InterPro" id="IPR036691">
    <property type="entry name" value="Endo/exonu/phosph_ase_sf"/>
</dbReference>
<organism evidence="1 2">
    <name type="scientific">Hydnomerulius pinastri MD-312</name>
    <dbReference type="NCBI Taxonomy" id="994086"/>
    <lineage>
        <taxon>Eukaryota</taxon>
        <taxon>Fungi</taxon>
        <taxon>Dikarya</taxon>
        <taxon>Basidiomycota</taxon>
        <taxon>Agaricomycotina</taxon>
        <taxon>Agaricomycetes</taxon>
        <taxon>Agaricomycetidae</taxon>
        <taxon>Boletales</taxon>
        <taxon>Boletales incertae sedis</taxon>
        <taxon>Leucogyrophana</taxon>
    </lineage>
</organism>
<dbReference type="AlphaFoldDB" id="A0A0C9V4J2"/>
<protein>
    <recommendedName>
        <fullName evidence="3">Endonuclease/exonuclease/phosphatase domain-containing protein</fullName>
    </recommendedName>
</protein>
<evidence type="ECO:0000313" key="2">
    <source>
        <dbReference type="Proteomes" id="UP000053820"/>
    </source>
</evidence>
<keyword evidence="2" id="KW-1185">Reference proteome</keyword>
<feature type="non-terminal residue" evidence="1">
    <location>
        <position position="1"/>
    </location>
</feature>
<gene>
    <name evidence="1" type="ORF">HYDPIDRAFT_61309</name>
</gene>
<evidence type="ECO:0008006" key="3">
    <source>
        <dbReference type="Google" id="ProtNLM"/>
    </source>
</evidence>
<evidence type="ECO:0000313" key="1">
    <source>
        <dbReference type="EMBL" id="KIJ60424.1"/>
    </source>
</evidence>
<dbReference type="SUPFAM" id="SSF56219">
    <property type="entry name" value="DNase I-like"/>
    <property type="match status" value="1"/>
</dbReference>
<sequence length="256" mass="29283">SQGITKTELVPERAILAMIPWHKEEHLHILNIYAPNEHSANEAFWQELKDKLKGLPKPDLMLSDFNLVEDVLDRLPSHMDTHLATEALSDLKRELNLVDGWRAVNPDHTAFTFSQSRAQGGRQSHIDKIYITREALTYIKEWQIEPSGLPTDHQLVSAKVSDHHMPFVGKGIWTLPLFILNNKEVTETILASGKNLQQRIVSSQRERSEIFNPQTVFKEFKDKAIKICRSAAKKAIPKIQQRMDTLKVNLKLTLAD</sequence>
<reference evidence="1 2" key="1">
    <citation type="submission" date="2014-04" db="EMBL/GenBank/DDBJ databases">
        <title>Evolutionary Origins and Diversification of the Mycorrhizal Mutualists.</title>
        <authorList>
            <consortium name="DOE Joint Genome Institute"/>
            <consortium name="Mycorrhizal Genomics Consortium"/>
            <person name="Kohler A."/>
            <person name="Kuo A."/>
            <person name="Nagy L.G."/>
            <person name="Floudas D."/>
            <person name="Copeland A."/>
            <person name="Barry K.W."/>
            <person name="Cichocki N."/>
            <person name="Veneault-Fourrey C."/>
            <person name="LaButti K."/>
            <person name="Lindquist E.A."/>
            <person name="Lipzen A."/>
            <person name="Lundell T."/>
            <person name="Morin E."/>
            <person name="Murat C."/>
            <person name="Riley R."/>
            <person name="Ohm R."/>
            <person name="Sun H."/>
            <person name="Tunlid A."/>
            <person name="Henrissat B."/>
            <person name="Grigoriev I.V."/>
            <person name="Hibbett D.S."/>
            <person name="Martin F."/>
        </authorList>
    </citation>
    <scope>NUCLEOTIDE SEQUENCE [LARGE SCALE GENOMIC DNA]</scope>
    <source>
        <strain evidence="1 2">MD-312</strain>
    </source>
</reference>